<dbReference type="Proteomes" id="UP000193781">
    <property type="component" value="Unassembled WGS sequence"/>
</dbReference>
<feature type="compositionally biased region" description="Basic and acidic residues" evidence="1">
    <location>
        <begin position="90"/>
        <end position="100"/>
    </location>
</feature>
<evidence type="ECO:0000313" key="3">
    <source>
        <dbReference type="Proteomes" id="UP000193781"/>
    </source>
</evidence>
<dbReference type="EMBL" id="LQPH01000109">
    <property type="protein sequence ID" value="ORW24549.1"/>
    <property type="molecule type" value="Genomic_DNA"/>
</dbReference>
<dbReference type="OrthoDB" id="3699454at2"/>
<feature type="region of interest" description="Disordered" evidence="1">
    <location>
        <begin position="76"/>
        <end position="100"/>
    </location>
</feature>
<evidence type="ECO:0000313" key="2">
    <source>
        <dbReference type="EMBL" id="ORW24549.1"/>
    </source>
</evidence>
<gene>
    <name evidence="2" type="ORF">AWC17_03115</name>
</gene>
<proteinExistence type="predicted"/>
<reference evidence="2 3" key="1">
    <citation type="submission" date="2016-01" db="EMBL/GenBank/DDBJ databases">
        <title>The new phylogeny of the genus Mycobacterium.</title>
        <authorList>
            <person name="Tarcisio F."/>
            <person name="Conor M."/>
            <person name="Antonella G."/>
            <person name="Elisabetta G."/>
            <person name="Giulia F.S."/>
            <person name="Sara T."/>
            <person name="Anna F."/>
            <person name="Clotilde B."/>
            <person name="Roberto B."/>
            <person name="Veronica D.S."/>
            <person name="Fabio R."/>
            <person name="Monica P."/>
            <person name="Olivier J."/>
            <person name="Enrico T."/>
            <person name="Nicola S."/>
        </authorList>
    </citation>
    <scope>NUCLEOTIDE SEQUENCE [LARGE SCALE GENOMIC DNA]</scope>
    <source>
        <strain evidence="2 3">DSM 44803</strain>
    </source>
</reference>
<keyword evidence="3" id="KW-1185">Reference proteome</keyword>
<sequence length="100" mass="10928">MSYIATITDVTQPDGMPLWESPEQPTAKSAYDLAEHHIHRSQPDDVIAPIDGWGEYGVWSHADGGRSTRVATLTITTTDDSPAQPSDPRAPTEDDQAREP</sequence>
<dbReference type="AlphaFoldDB" id="A0A1X1ZMD5"/>
<dbReference type="RefSeq" id="WP_085164704.1">
    <property type="nucleotide sequence ID" value="NZ_LQPH01000109.1"/>
</dbReference>
<comment type="caution">
    <text evidence="2">The sequence shown here is derived from an EMBL/GenBank/DDBJ whole genome shotgun (WGS) entry which is preliminary data.</text>
</comment>
<accession>A0A1X1ZMD5</accession>
<evidence type="ECO:0000256" key="1">
    <source>
        <dbReference type="SAM" id="MobiDB-lite"/>
    </source>
</evidence>
<organism evidence="2 3">
    <name type="scientific">Mycobacterium nebraskense</name>
    <dbReference type="NCBI Taxonomy" id="244292"/>
    <lineage>
        <taxon>Bacteria</taxon>
        <taxon>Bacillati</taxon>
        <taxon>Actinomycetota</taxon>
        <taxon>Actinomycetes</taxon>
        <taxon>Mycobacteriales</taxon>
        <taxon>Mycobacteriaceae</taxon>
        <taxon>Mycobacterium</taxon>
    </lineage>
</organism>
<protein>
    <submittedName>
        <fullName evidence="2">Uncharacterized protein</fullName>
    </submittedName>
</protein>
<name>A0A1X1ZMD5_9MYCO</name>